<dbReference type="STRING" id="1122930.SAMN02745168_1828"/>
<dbReference type="GO" id="GO:0006402">
    <property type="term" value="P:mRNA catabolic process"/>
    <property type="evidence" value="ECO:0007669"/>
    <property type="project" value="TreeGrafter"/>
</dbReference>
<dbReference type="GO" id="GO:0003677">
    <property type="term" value="F:DNA binding"/>
    <property type="evidence" value="ECO:0007669"/>
    <property type="project" value="InterPro"/>
</dbReference>
<proteinExistence type="inferred from homology"/>
<reference evidence="3 4" key="1">
    <citation type="submission" date="2017-04" db="EMBL/GenBank/DDBJ databases">
        <authorList>
            <person name="Afonso C.L."/>
            <person name="Miller P.J."/>
            <person name="Scott M.A."/>
            <person name="Spackman E."/>
            <person name="Goraichik I."/>
            <person name="Dimitrov K.M."/>
            <person name="Suarez D.L."/>
            <person name="Swayne D.E."/>
        </authorList>
    </citation>
    <scope>NUCLEOTIDE SEQUENCE [LARGE SCALE GENOMIC DNA]</scope>
    <source>
        <strain evidence="3 4">DSM 12816</strain>
    </source>
</reference>
<dbReference type="EMBL" id="FWXW01000004">
    <property type="protein sequence ID" value="SMC61765.1"/>
    <property type="molecule type" value="Genomic_DNA"/>
</dbReference>
<dbReference type="InterPro" id="IPR011067">
    <property type="entry name" value="Plasmid_toxin/cell-grow_inhib"/>
</dbReference>
<dbReference type="SUPFAM" id="SSF50118">
    <property type="entry name" value="Cell growth inhibitor/plasmid maintenance toxic component"/>
    <property type="match status" value="1"/>
</dbReference>
<evidence type="ECO:0000313" key="3">
    <source>
        <dbReference type="EMBL" id="SMC61765.1"/>
    </source>
</evidence>
<gene>
    <name evidence="3" type="ORF">SAMN02745168_1828</name>
</gene>
<name>A0A1W2AM50_9FIRM</name>
<evidence type="ECO:0000256" key="1">
    <source>
        <dbReference type="ARBA" id="ARBA00007521"/>
    </source>
</evidence>
<dbReference type="Proteomes" id="UP000192790">
    <property type="component" value="Unassembled WGS sequence"/>
</dbReference>
<dbReference type="GO" id="GO:0004521">
    <property type="term" value="F:RNA endonuclease activity"/>
    <property type="evidence" value="ECO:0007669"/>
    <property type="project" value="TreeGrafter"/>
</dbReference>
<dbReference type="PANTHER" id="PTHR33988:SF2">
    <property type="entry name" value="ENDORIBONUCLEASE MAZF"/>
    <property type="match status" value="1"/>
</dbReference>
<sequence>MYNENLSVWRGDVYYADLGENKGSVQSGIRPVVIIQNNIGNHEGPTLIVVPISSQIKKLWLPVHVWLSKHDGLAEDSMALCEQIQTIDKSQLMSYICRLKGGALVKVNVGSLISLGFMPAKRENNYLQRSNEMILCLCGEHLRPYLEDKEYKVERLNHFQNKDQCTCCEKMGYDYRVTHLALTRRDFSSSVKTRKG</sequence>
<dbReference type="InterPro" id="IPR003477">
    <property type="entry name" value="PemK-like"/>
</dbReference>
<dbReference type="RefSeq" id="WP_143806910.1">
    <property type="nucleotide sequence ID" value="NZ_FWXW01000004.1"/>
</dbReference>
<evidence type="ECO:0000256" key="2">
    <source>
        <dbReference type="ARBA" id="ARBA00022649"/>
    </source>
</evidence>
<dbReference type="PANTHER" id="PTHR33988">
    <property type="entry name" value="ENDORIBONUCLEASE MAZF-RELATED"/>
    <property type="match status" value="1"/>
</dbReference>
<dbReference type="OrthoDB" id="9808744at2"/>
<comment type="similarity">
    <text evidence="1">Belongs to the PemK/MazF family.</text>
</comment>
<keyword evidence="4" id="KW-1185">Reference proteome</keyword>
<evidence type="ECO:0000313" key="4">
    <source>
        <dbReference type="Proteomes" id="UP000192790"/>
    </source>
</evidence>
<dbReference type="Gene3D" id="2.30.30.110">
    <property type="match status" value="1"/>
</dbReference>
<keyword evidence="2" id="KW-1277">Toxin-antitoxin system</keyword>
<organism evidence="3 4">
    <name type="scientific">Papillibacter cinnamivorans DSM 12816</name>
    <dbReference type="NCBI Taxonomy" id="1122930"/>
    <lineage>
        <taxon>Bacteria</taxon>
        <taxon>Bacillati</taxon>
        <taxon>Bacillota</taxon>
        <taxon>Clostridia</taxon>
        <taxon>Eubacteriales</taxon>
        <taxon>Oscillospiraceae</taxon>
        <taxon>Papillibacter</taxon>
    </lineage>
</organism>
<dbReference type="GO" id="GO:0016075">
    <property type="term" value="P:rRNA catabolic process"/>
    <property type="evidence" value="ECO:0007669"/>
    <property type="project" value="TreeGrafter"/>
</dbReference>
<accession>A0A1W2AM50</accession>
<dbReference type="Pfam" id="PF02452">
    <property type="entry name" value="PemK_toxin"/>
    <property type="match status" value="1"/>
</dbReference>
<protein>
    <submittedName>
        <fullName evidence="3">mRNA interferase MazF</fullName>
    </submittedName>
</protein>
<dbReference type="AlphaFoldDB" id="A0A1W2AM50"/>